<dbReference type="RefSeq" id="WP_251411756.1">
    <property type="nucleotide sequence ID" value="NZ_JAMQGM010000017.1"/>
</dbReference>
<evidence type="ECO:0000313" key="2">
    <source>
        <dbReference type="EMBL" id="MCM2577256.1"/>
    </source>
</evidence>
<accession>A0ABT0X3Y5</accession>
<organism evidence="2 3">
    <name type="scientific">Streptomyces meridianus</name>
    <dbReference type="NCBI Taxonomy" id="2938945"/>
    <lineage>
        <taxon>Bacteria</taxon>
        <taxon>Bacillati</taxon>
        <taxon>Actinomycetota</taxon>
        <taxon>Actinomycetes</taxon>
        <taxon>Kitasatosporales</taxon>
        <taxon>Streptomycetaceae</taxon>
        <taxon>Streptomyces</taxon>
    </lineage>
</organism>
<dbReference type="Proteomes" id="UP001167160">
    <property type="component" value="Unassembled WGS sequence"/>
</dbReference>
<evidence type="ECO:0000256" key="1">
    <source>
        <dbReference type="SAM" id="MobiDB-lite"/>
    </source>
</evidence>
<name>A0ABT0X3Y5_9ACTN</name>
<evidence type="ECO:0000313" key="3">
    <source>
        <dbReference type="Proteomes" id="UP001167160"/>
    </source>
</evidence>
<proteinExistence type="predicted"/>
<protein>
    <submittedName>
        <fullName evidence="2">Uncharacterized protein</fullName>
    </submittedName>
</protein>
<feature type="region of interest" description="Disordered" evidence="1">
    <location>
        <begin position="1"/>
        <end position="21"/>
    </location>
</feature>
<feature type="compositionally biased region" description="Low complexity" evidence="1">
    <location>
        <begin position="1"/>
        <end position="13"/>
    </location>
</feature>
<comment type="caution">
    <text evidence="2">The sequence shown here is derived from an EMBL/GenBank/DDBJ whole genome shotgun (WGS) entry which is preliminary data.</text>
</comment>
<sequence>MRPGLPADQQGGPDPDDLRPEHVAVGLAAELGHPSAEVLPARDDDRIVGAAITLAERPDPVGPDPRIGLLMVHGKNRRS</sequence>
<dbReference type="EMBL" id="JAMQGM010000017">
    <property type="protein sequence ID" value="MCM2577256.1"/>
    <property type="molecule type" value="Genomic_DNA"/>
</dbReference>
<reference evidence="2" key="1">
    <citation type="journal article" date="2023" name="Int. J. Syst. Evol. Microbiol.">
        <title>Streptomyces meridianus sp. nov. isolated from brackish water of the Tagus estuary in Alcochete, Portugal.</title>
        <authorList>
            <person name="Santos J.D.N."/>
            <person name="Klimek D."/>
            <person name="Calusinska M."/>
            <person name="Lobo Da Cunha A."/>
            <person name="Catita J."/>
            <person name="Goncalves H."/>
            <person name="Gonzalez I."/>
            <person name="Reyes F."/>
            <person name="Lage O.M."/>
        </authorList>
    </citation>
    <scope>NUCLEOTIDE SEQUENCE</scope>
    <source>
        <strain evidence="2">MTZ3.1</strain>
    </source>
</reference>
<gene>
    <name evidence="2" type="ORF">M1E25_07810</name>
</gene>
<keyword evidence="3" id="KW-1185">Reference proteome</keyword>